<gene>
    <name evidence="3" type="ORF">EWB00_004132</name>
</gene>
<keyword evidence="2" id="KW-0970">Cilium biogenesis/degradation</keyword>
<protein>
    <submittedName>
        <fullName evidence="3">Intraflagellar transport protein 43</fullName>
    </submittedName>
</protein>
<dbReference type="OrthoDB" id="206950at2759"/>
<dbReference type="AlphaFoldDB" id="A0A4Z2D6B6"/>
<dbReference type="GO" id="GO:0030991">
    <property type="term" value="C:intraciliary transport particle A"/>
    <property type="evidence" value="ECO:0007669"/>
    <property type="project" value="InterPro"/>
</dbReference>
<dbReference type="PANTHER" id="PTHR33724">
    <property type="entry name" value="INTRAFLAGELLAR TRANSPORT PROTEIN 43 HOMOLOG"/>
    <property type="match status" value="1"/>
</dbReference>
<sequence>MADGLEMDGLTKFAKMGRRAKETLKDRNYATFNDNNSQKTVGNNECTDLPERKIAGWNDDDSSCIASFVRRAHEGVQDVCSTVQKEGSDEELEIPIIPDLLNVKDSSLDITGAVAPSVVINKIPSYRELSQDLFGRGTLPLMVRLLQIKVLNCFHYHSS</sequence>
<keyword evidence="3" id="KW-0966">Cell projection</keyword>
<evidence type="ECO:0000313" key="3">
    <source>
        <dbReference type="EMBL" id="TNN12023.1"/>
    </source>
</evidence>
<evidence type="ECO:0000256" key="1">
    <source>
        <dbReference type="ARBA" id="ARBA00007563"/>
    </source>
</evidence>
<accession>A0A4Z2D6B6</accession>
<keyword evidence="4" id="KW-1185">Reference proteome</keyword>
<keyword evidence="3" id="KW-0282">Flagellum</keyword>
<dbReference type="Proteomes" id="UP000311919">
    <property type="component" value="Unassembled WGS sequence"/>
</dbReference>
<keyword evidence="3" id="KW-0969">Cilium</keyword>
<comment type="similarity">
    <text evidence="1">Belongs to the IFT43 family.</text>
</comment>
<name>A0A4Z2D6B6_SCHJA</name>
<evidence type="ECO:0000313" key="4">
    <source>
        <dbReference type="Proteomes" id="UP000311919"/>
    </source>
</evidence>
<dbReference type="STRING" id="6182.A0A4Z2D6B6"/>
<dbReference type="EMBL" id="SKCS01000273">
    <property type="protein sequence ID" value="TNN12023.1"/>
    <property type="molecule type" value="Genomic_DNA"/>
</dbReference>
<reference evidence="3 4" key="1">
    <citation type="submission" date="2019-03" db="EMBL/GenBank/DDBJ databases">
        <title>An improved genome assembly of the fluke Schistosoma japonicum.</title>
        <authorList>
            <person name="Hu W."/>
            <person name="Luo F."/>
            <person name="Yin M."/>
            <person name="Mo X."/>
            <person name="Sun C."/>
            <person name="Wu Q."/>
            <person name="Zhu B."/>
            <person name="Xiang M."/>
            <person name="Wang J."/>
            <person name="Wang Y."/>
            <person name="Zhang T."/>
            <person name="Xu B."/>
            <person name="Zheng H."/>
            <person name="Feng Z."/>
        </authorList>
    </citation>
    <scope>NUCLEOTIDE SEQUENCE [LARGE SCALE GENOMIC DNA]</scope>
    <source>
        <strain evidence="3">HuSjv2</strain>
        <tissue evidence="3">Worms</tissue>
    </source>
</reference>
<comment type="caution">
    <text evidence="3">The sequence shown here is derived from an EMBL/GenBank/DDBJ whole genome shotgun (WGS) entry which is preliminary data.</text>
</comment>
<dbReference type="Pfam" id="PF15305">
    <property type="entry name" value="IFT43"/>
    <property type="match status" value="1"/>
</dbReference>
<dbReference type="GO" id="GO:0035721">
    <property type="term" value="P:intraciliary retrograde transport"/>
    <property type="evidence" value="ECO:0007669"/>
    <property type="project" value="TreeGrafter"/>
</dbReference>
<dbReference type="PANTHER" id="PTHR33724:SF1">
    <property type="entry name" value="INTRAFLAGELLAR TRANSPORT PROTEIN 43 HOMOLOG"/>
    <property type="match status" value="1"/>
</dbReference>
<dbReference type="GO" id="GO:0005929">
    <property type="term" value="C:cilium"/>
    <property type="evidence" value="ECO:0007669"/>
    <property type="project" value="TreeGrafter"/>
</dbReference>
<evidence type="ECO:0000256" key="2">
    <source>
        <dbReference type="ARBA" id="ARBA00022794"/>
    </source>
</evidence>
<proteinExistence type="inferred from homology"/>
<organism evidence="3 4">
    <name type="scientific">Schistosoma japonicum</name>
    <name type="common">Blood fluke</name>
    <dbReference type="NCBI Taxonomy" id="6182"/>
    <lineage>
        <taxon>Eukaryota</taxon>
        <taxon>Metazoa</taxon>
        <taxon>Spiralia</taxon>
        <taxon>Lophotrochozoa</taxon>
        <taxon>Platyhelminthes</taxon>
        <taxon>Trematoda</taxon>
        <taxon>Digenea</taxon>
        <taxon>Strigeidida</taxon>
        <taxon>Schistosomatoidea</taxon>
        <taxon>Schistosomatidae</taxon>
        <taxon>Schistosoma</taxon>
    </lineage>
</organism>
<dbReference type="InterPro" id="IPR029302">
    <property type="entry name" value="IFT43"/>
</dbReference>